<dbReference type="InterPro" id="IPR025066">
    <property type="entry name" value="CCDC174-like"/>
</dbReference>
<proteinExistence type="predicted"/>
<feature type="compositionally biased region" description="Polar residues" evidence="2">
    <location>
        <begin position="492"/>
        <end position="504"/>
    </location>
</feature>
<feature type="compositionally biased region" description="Basic and acidic residues" evidence="2">
    <location>
        <begin position="579"/>
        <end position="592"/>
    </location>
</feature>
<feature type="region of interest" description="Disordered" evidence="2">
    <location>
        <begin position="194"/>
        <end position="227"/>
    </location>
</feature>
<dbReference type="InterPro" id="IPR057464">
    <property type="entry name" value="CCDC174_GRSR"/>
</dbReference>
<dbReference type="Pfam" id="PF13300">
    <property type="entry name" value="DUF4078"/>
    <property type="match status" value="1"/>
</dbReference>
<dbReference type="GO" id="GO:0005634">
    <property type="term" value="C:nucleus"/>
    <property type="evidence" value="ECO:0007669"/>
    <property type="project" value="TreeGrafter"/>
</dbReference>
<evidence type="ECO:0000313" key="5">
    <source>
        <dbReference type="Proteomes" id="UP000735302"/>
    </source>
</evidence>
<organism evidence="4 5">
    <name type="scientific">Plakobranchus ocellatus</name>
    <dbReference type="NCBI Taxonomy" id="259542"/>
    <lineage>
        <taxon>Eukaryota</taxon>
        <taxon>Metazoa</taxon>
        <taxon>Spiralia</taxon>
        <taxon>Lophotrochozoa</taxon>
        <taxon>Mollusca</taxon>
        <taxon>Gastropoda</taxon>
        <taxon>Heterobranchia</taxon>
        <taxon>Euthyneura</taxon>
        <taxon>Panpulmonata</taxon>
        <taxon>Sacoglossa</taxon>
        <taxon>Placobranchoidea</taxon>
        <taxon>Plakobranchidae</taxon>
        <taxon>Plakobranchus</taxon>
    </lineage>
</organism>
<sequence>MATTALSYRAVSPDLAEFANVRPSVWANMSLNDILWQQDRVSMNRAANMVRGKQATCREIDNMEEGGKDRKPLSSSMVDLKAELFRKQEEFKKQKEANASFIRPVKINKEKKGSIWSKQNPGVSARAQRDLDTRETNVEEEEMLAKSRRILEQKSRIYDSFTNSSSIPDEDGSEYYLVDFQKKAIDAIVEEREVKRNADKRREEEEEEAERKALAEEIPEPSCPDEEWVDFVDSLGRDRRCMKKDLNQLMKKDQELAVAQANKKKSSSKAMSSIHPERMGHSKDEQEKEAPPAPPDLMSPDMHREMMRQKWEDEAREMMDRGQDEVHYSNVQFDEIRAHGVGYYQFSKDHVKREEELERLQKLREETKDQQSRKDSIKDKRKAMMEARLAKVRQRRKLKEEVTQEDKKDPDEEDTDSIGPKLSEADSSAQTKEEEKRKQEEIEAAEEKRREHIREWDKEKMKDNTWGVKAYLSARREERESEFAPPSIYFDQKTNMPKLSTPRNVLSHKDRLKRLQGSISSTSPQIEGAETNEVTDQGKSNEGGCPSASRYDNKPPGAKGSVPVDSIPLPRGPVEEDVPVEHRNQSSRDMYGDQHQTSSDSRHMERVSQHAADVLQYQQHQAGPQLLQYQYQGRLPSQHWGHHAQENTLAQQHYCSGQESAMPQHWNPAIGSENSLQQSHGGETSHPSQTWNPAQPTHNLPYHPVSAANYYQDSTPVQANNTYVPSSQPTSPASLCPPTSSTQNPPEHDKPPAAKKAKVPKLSIVDYRYVNNFDTSSINPEPGRVPDVGGIPYKPGTFSKYNPQGLSGTPSSRTEEGEEKGETKETAQISGGPLIYTKEQLQRQQQELDEQMGVDSSRAAADDDDGDRKLQEFLSSIRASTT</sequence>
<feature type="region of interest" description="Disordered" evidence="2">
    <location>
        <begin position="113"/>
        <end position="135"/>
    </location>
</feature>
<keyword evidence="5" id="KW-1185">Reference proteome</keyword>
<feature type="domain" description="CCDC174 alpha/beta GRSR" evidence="3">
    <location>
        <begin position="228"/>
        <end position="256"/>
    </location>
</feature>
<feature type="region of interest" description="Disordered" evidence="2">
    <location>
        <begin position="362"/>
        <end position="601"/>
    </location>
</feature>
<dbReference type="Proteomes" id="UP000735302">
    <property type="component" value="Unassembled WGS sequence"/>
</dbReference>
<feature type="compositionally biased region" description="Basic and acidic residues" evidence="2">
    <location>
        <begin position="275"/>
        <end position="290"/>
    </location>
</feature>
<keyword evidence="1" id="KW-0175">Coiled coil</keyword>
<evidence type="ECO:0000256" key="2">
    <source>
        <dbReference type="SAM" id="MobiDB-lite"/>
    </source>
</evidence>
<feature type="compositionally biased region" description="Basic and acidic residues" evidence="2">
    <location>
        <begin position="398"/>
        <end position="410"/>
    </location>
</feature>
<evidence type="ECO:0000259" key="3">
    <source>
        <dbReference type="Pfam" id="PF25449"/>
    </source>
</evidence>
<name>A0AAV3ZX86_9GAST</name>
<feature type="compositionally biased region" description="Basic and acidic residues" evidence="2">
    <location>
        <begin position="194"/>
        <end position="215"/>
    </location>
</feature>
<dbReference type="AlphaFoldDB" id="A0AAV3ZX86"/>
<feature type="compositionally biased region" description="Polar residues" evidence="2">
    <location>
        <begin position="672"/>
        <end position="698"/>
    </location>
</feature>
<dbReference type="PANTHER" id="PTHR15885">
    <property type="entry name" value="COILED-COIL DOMAIN-CONTAINING PROTEIN 174"/>
    <property type="match status" value="1"/>
</dbReference>
<dbReference type="PANTHER" id="PTHR15885:SF1">
    <property type="entry name" value="COILED-COIL DOMAIN-CONTAINING PROTEIN 174"/>
    <property type="match status" value="1"/>
</dbReference>
<gene>
    <name evidence="4" type="ORF">PoB_003007100</name>
</gene>
<dbReference type="EMBL" id="BLXT01003727">
    <property type="protein sequence ID" value="GFO03566.1"/>
    <property type="molecule type" value="Genomic_DNA"/>
</dbReference>
<feature type="region of interest" description="Disordered" evidence="2">
    <location>
        <begin position="656"/>
        <end position="704"/>
    </location>
</feature>
<comment type="caution">
    <text evidence="4">The sequence shown here is derived from an EMBL/GenBank/DDBJ whole genome shotgun (WGS) entry which is preliminary data.</text>
</comment>
<feature type="compositionally biased region" description="Polar residues" evidence="2">
    <location>
        <begin position="717"/>
        <end position="745"/>
    </location>
</feature>
<feature type="compositionally biased region" description="Basic and acidic residues" evidence="2">
    <location>
        <begin position="431"/>
        <end position="463"/>
    </location>
</feature>
<evidence type="ECO:0000256" key="1">
    <source>
        <dbReference type="ARBA" id="ARBA00023054"/>
    </source>
</evidence>
<feature type="region of interest" description="Disordered" evidence="2">
    <location>
        <begin position="797"/>
        <end position="868"/>
    </location>
</feature>
<feature type="compositionally biased region" description="Polar residues" evidence="2">
    <location>
        <begin position="799"/>
        <end position="812"/>
    </location>
</feature>
<accession>A0AAV3ZX86</accession>
<feature type="compositionally biased region" description="Acidic residues" evidence="2">
    <location>
        <begin position="217"/>
        <end position="227"/>
    </location>
</feature>
<evidence type="ECO:0000313" key="4">
    <source>
        <dbReference type="EMBL" id="GFO03566.1"/>
    </source>
</evidence>
<feature type="region of interest" description="Disordered" evidence="2">
    <location>
        <begin position="254"/>
        <end position="309"/>
    </location>
</feature>
<feature type="compositionally biased region" description="Basic and acidic residues" evidence="2">
    <location>
        <begin position="362"/>
        <end position="389"/>
    </location>
</feature>
<protein>
    <submittedName>
        <fullName evidence="4">Coiled-coil domain-containing protein 174</fullName>
    </submittedName>
</protein>
<dbReference type="Pfam" id="PF25449">
    <property type="entry name" value="CCDC174_GRSR"/>
    <property type="match status" value="1"/>
</dbReference>
<feature type="region of interest" description="Disordered" evidence="2">
    <location>
        <begin position="717"/>
        <end position="759"/>
    </location>
</feature>
<reference evidence="4 5" key="1">
    <citation type="journal article" date="2021" name="Elife">
        <title>Chloroplast acquisition without the gene transfer in kleptoplastic sea slugs, Plakobranchus ocellatus.</title>
        <authorList>
            <person name="Maeda T."/>
            <person name="Takahashi S."/>
            <person name="Yoshida T."/>
            <person name="Shimamura S."/>
            <person name="Takaki Y."/>
            <person name="Nagai Y."/>
            <person name="Toyoda A."/>
            <person name="Suzuki Y."/>
            <person name="Arimoto A."/>
            <person name="Ishii H."/>
            <person name="Satoh N."/>
            <person name="Nishiyama T."/>
            <person name="Hasebe M."/>
            <person name="Maruyama T."/>
            <person name="Minagawa J."/>
            <person name="Obokata J."/>
            <person name="Shigenobu S."/>
        </authorList>
    </citation>
    <scope>NUCLEOTIDE SEQUENCE [LARGE SCALE GENOMIC DNA]</scope>
</reference>